<dbReference type="SUPFAM" id="SSF102405">
    <property type="entry name" value="MCP/YpsA-like"/>
    <property type="match status" value="1"/>
</dbReference>
<feature type="domain" description="Smf/DprA SLOG" evidence="2">
    <location>
        <begin position="78"/>
        <end position="287"/>
    </location>
</feature>
<protein>
    <submittedName>
        <fullName evidence="3">DNA-processing protein DprA</fullName>
    </submittedName>
</protein>
<dbReference type="InterPro" id="IPR003488">
    <property type="entry name" value="DprA"/>
</dbReference>
<comment type="similarity">
    <text evidence="1">Belongs to the DprA/Smf family.</text>
</comment>
<dbReference type="Proteomes" id="UP000830639">
    <property type="component" value="Chromosome"/>
</dbReference>
<evidence type="ECO:0000313" key="4">
    <source>
        <dbReference type="Proteomes" id="UP000830639"/>
    </source>
</evidence>
<evidence type="ECO:0000256" key="1">
    <source>
        <dbReference type="ARBA" id="ARBA00006525"/>
    </source>
</evidence>
<reference evidence="3 4" key="1">
    <citation type="submission" date="2022-04" db="EMBL/GenBank/DDBJ databases">
        <title>Mechanism of arsenic methylation and mitigation arsenic toxicity by Bacillus sp. LH14 from an Arsenic-Contaminated Paddy Soil.</title>
        <authorList>
            <person name="Wang D."/>
        </authorList>
    </citation>
    <scope>NUCLEOTIDE SEQUENCE [LARGE SCALE GENOMIC DNA]</scope>
    <source>
        <strain evidence="3 4">LH14</strain>
    </source>
</reference>
<dbReference type="RefSeq" id="WP_248266371.1">
    <property type="nucleotide sequence ID" value="NZ_CP096034.1"/>
</dbReference>
<dbReference type="PANTHER" id="PTHR43022">
    <property type="entry name" value="PROTEIN SMF"/>
    <property type="match status" value="1"/>
</dbReference>
<name>A0ABY4JL58_9BACI</name>
<sequence>MKKKIRLIHLHHFLFENYQAIKKILLFDPHLENLYRYSPSTFKTTFQMTTKAAETLYNQLHSTSIFDILKESYKKNIKIITIYDDLYPDLLREICDPPFVLYLKGNQKILNEQFMLSIIGARKPTLFAKIICDSIILGLIRENCVIVSGMASGCDSIAHNSAIFHNGSTIAVVGCGLDYIYPKENRNLFNEISLNHLVISEYPSYIRPEKRYFPRRNRIIAGLSKGLIVLEAKEKSGTMITANFAIQYNREVFAVPGPIIMEEYKGNHRLIQDGAKLITCTNDILEEF</sequence>
<dbReference type="InterPro" id="IPR057666">
    <property type="entry name" value="DrpA_SLOG"/>
</dbReference>
<dbReference type="Gene3D" id="3.40.50.450">
    <property type="match status" value="1"/>
</dbReference>
<evidence type="ECO:0000259" key="2">
    <source>
        <dbReference type="Pfam" id="PF02481"/>
    </source>
</evidence>
<keyword evidence="4" id="KW-1185">Reference proteome</keyword>
<evidence type="ECO:0000313" key="3">
    <source>
        <dbReference type="EMBL" id="UPM53045.1"/>
    </source>
</evidence>
<dbReference type="EMBL" id="CP096034">
    <property type="protein sequence ID" value="UPM53045.1"/>
    <property type="molecule type" value="Genomic_DNA"/>
</dbReference>
<dbReference type="PANTHER" id="PTHR43022:SF1">
    <property type="entry name" value="PROTEIN SMF"/>
    <property type="match status" value="1"/>
</dbReference>
<proteinExistence type="inferred from homology"/>
<dbReference type="NCBIfam" id="TIGR00732">
    <property type="entry name" value="dprA"/>
    <property type="match status" value="1"/>
</dbReference>
<gene>
    <name evidence="3" type="primary">dprA</name>
    <name evidence="3" type="ORF">MY490_14610</name>
</gene>
<dbReference type="Pfam" id="PF02481">
    <property type="entry name" value="DNA_processg_A"/>
    <property type="match status" value="1"/>
</dbReference>
<organism evidence="3 4">
    <name type="scientific">Gottfriedia acidiceleris</name>
    <dbReference type="NCBI Taxonomy" id="371036"/>
    <lineage>
        <taxon>Bacteria</taxon>
        <taxon>Bacillati</taxon>
        <taxon>Bacillota</taxon>
        <taxon>Bacilli</taxon>
        <taxon>Bacillales</taxon>
        <taxon>Bacillaceae</taxon>
        <taxon>Gottfriedia</taxon>
    </lineage>
</organism>
<accession>A0ABY4JL58</accession>